<dbReference type="OrthoDB" id="9804819at2"/>
<dbReference type="SMART" id="SM00382">
    <property type="entry name" value="AAA"/>
    <property type="match status" value="1"/>
</dbReference>
<keyword evidence="3 6" id="KW-0067">ATP-binding</keyword>
<dbReference type="InterPro" id="IPR003439">
    <property type="entry name" value="ABC_transporter-like_ATP-bd"/>
</dbReference>
<dbReference type="RefSeq" id="WP_051652690.1">
    <property type="nucleotide sequence ID" value="NZ_KK853997.1"/>
</dbReference>
<dbReference type="PATRIC" id="fig|1348663.4.peg.684"/>
<dbReference type="InterPro" id="IPR051782">
    <property type="entry name" value="ABC_Transporter_VariousFunc"/>
</dbReference>
<accession>A0A066ZB08</accession>
<keyword evidence="7" id="KW-1185">Reference proteome</keyword>
<reference evidence="6 7" key="1">
    <citation type="submission" date="2014-05" db="EMBL/GenBank/DDBJ databases">
        <title>Draft Genome Sequence of Kitasatospora cheerisanensis KCTC 2395.</title>
        <authorList>
            <person name="Nam D.H."/>
        </authorList>
    </citation>
    <scope>NUCLEOTIDE SEQUENCE [LARGE SCALE GENOMIC DNA]</scope>
    <source>
        <strain evidence="6 7">KCTC 2395</strain>
    </source>
</reference>
<dbReference type="PROSITE" id="PS50893">
    <property type="entry name" value="ABC_TRANSPORTER_2"/>
    <property type="match status" value="1"/>
</dbReference>
<evidence type="ECO:0000313" key="6">
    <source>
        <dbReference type="EMBL" id="KDN87501.1"/>
    </source>
</evidence>
<dbReference type="SUPFAM" id="SSF52540">
    <property type="entry name" value="P-loop containing nucleoside triphosphate hydrolases"/>
    <property type="match status" value="1"/>
</dbReference>
<evidence type="ECO:0000256" key="1">
    <source>
        <dbReference type="ARBA" id="ARBA00022448"/>
    </source>
</evidence>
<dbReference type="eggNOG" id="COG1131">
    <property type="taxonomic scope" value="Bacteria"/>
</dbReference>
<dbReference type="PANTHER" id="PTHR42939">
    <property type="entry name" value="ABC TRANSPORTER ATP-BINDING PROTEIN ALBC-RELATED"/>
    <property type="match status" value="1"/>
</dbReference>
<dbReference type="EMBL" id="JNBY01000033">
    <property type="protein sequence ID" value="KDN87501.1"/>
    <property type="molecule type" value="Genomic_DNA"/>
</dbReference>
<dbReference type="InterPro" id="IPR017871">
    <property type="entry name" value="ABC_transporter-like_CS"/>
</dbReference>
<dbReference type="GO" id="GO:0016887">
    <property type="term" value="F:ATP hydrolysis activity"/>
    <property type="evidence" value="ECO:0007669"/>
    <property type="project" value="InterPro"/>
</dbReference>
<organism evidence="6 7">
    <name type="scientific">Kitasatospora cheerisanensis KCTC 2395</name>
    <dbReference type="NCBI Taxonomy" id="1348663"/>
    <lineage>
        <taxon>Bacteria</taxon>
        <taxon>Bacillati</taxon>
        <taxon>Actinomycetota</taxon>
        <taxon>Actinomycetes</taxon>
        <taxon>Kitasatosporales</taxon>
        <taxon>Streptomycetaceae</taxon>
        <taxon>Kitasatospora</taxon>
    </lineage>
</organism>
<protein>
    <submittedName>
        <fullName evidence="6">ABC transporter ATP-binding protein</fullName>
    </submittedName>
</protein>
<dbReference type="PROSITE" id="PS00211">
    <property type="entry name" value="ABC_TRANSPORTER_1"/>
    <property type="match status" value="1"/>
</dbReference>
<evidence type="ECO:0000256" key="4">
    <source>
        <dbReference type="SAM" id="MobiDB-lite"/>
    </source>
</evidence>
<evidence type="ECO:0000256" key="3">
    <source>
        <dbReference type="ARBA" id="ARBA00022840"/>
    </source>
</evidence>
<proteinExistence type="predicted"/>
<feature type="region of interest" description="Disordered" evidence="4">
    <location>
        <begin position="286"/>
        <end position="326"/>
    </location>
</feature>
<dbReference type="GO" id="GO:0005524">
    <property type="term" value="F:ATP binding"/>
    <property type="evidence" value="ECO:0007669"/>
    <property type="project" value="UniProtKB-KW"/>
</dbReference>
<sequence length="326" mass="34727">MDGPFALEAKDLGKSYRSGQWALRHCDFTVPAGRICGVVGPNGAGKSTLFGLAARLFAPSEGELRVLGESVRTRATPELRARVAHVTQEKPLYRTFTVADTLRLGRELNPNWDQQTAQRVVELGELSPTDRIGALSGGQRSRVALALTLGKRAELLLLDEPFADLDPLARHELTGILLARAAEHGTTVLISSHLVSELEDVLDHVLLVQSGGVRLAGDLDELLDAHRLVSGLADAERPAGQVVEWRVTGRQATGLIRTGVPGAPAEPLPARWEATRPRLDELLLAHLRNPAGTASPTGTGGQPEPPAPGTESACPDRPSTTREAAA</sequence>
<evidence type="ECO:0000313" key="7">
    <source>
        <dbReference type="Proteomes" id="UP000027178"/>
    </source>
</evidence>
<dbReference type="Pfam" id="PF00005">
    <property type="entry name" value="ABC_tran"/>
    <property type="match status" value="1"/>
</dbReference>
<dbReference type="InterPro" id="IPR003593">
    <property type="entry name" value="AAA+_ATPase"/>
</dbReference>
<name>A0A066ZB08_9ACTN</name>
<dbReference type="Proteomes" id="UP000027178">
    <property type="component" value="Unassembled WGS sequence"/>
</dbReference>
<gene>
    <name evidence="6" type="ORF">KCH_07170</name>
</gene>
<dbReference type="Gene3D" id="3.40.50.300">
    <property type="entry name" value="P-loop containing nucleotide triphosphate hydrolases"/>
    <property type="match status" value="1"/>
</dbReference>
<evidence type="ECO:0000259" key="5">
    <source>
        <dbReference type="PROSITE" id="PS50893"/>
    </source>
</evidence>
<comment type="caution">
    <text evidence="6">The sequence shown here is derived from an EMBL/GenBank/DDBJ whole genome shotgun (WGS) entry which is preliminary data.</text>
</comment>
<evidence type="ECO:0000256" key="2">
    <source>
        <dbReference type="ARBA" id="ARBA00022741"/>
    </source>
</evidence>
<dbReference type="PANTHER" id="PTHR42939:SF1">
    <property type="entry name" value="ABC TRANSPORTER ATP-BINDING PROTEIN ALBC-RELATED"/>
    <property type="match status" value="1"/>
</dbReference>
<keyword evidence="2" id="KW-0547">Nucleotide-binding</keyword>
<dbReference type="InterPro" id="IPR027417">
    <property type="entry name" value="P-loop_NTPase"/>
</dbReference>
<feature type="domain" description="ABC transporter" evidence="5">
    <location>
        <begin position="7"/>
        <end position="235"/>
    </location>
</feature>
<dbReference type="AlphaFoldDB" id="A0A066ZB08"/>
<dbReference type="HOGENOM" id="CLU_000604_1_2_11"/>
<dbReference type="CDD" id="cd03230">
    <property type="entry name" value="ABC_DR_subfamily_A"/>
    <property type="match status" value="1"/>
</dbReference>
<keyword evidence="1" id="KW-0813">Transport</keyword>